<accession>A0A1H1GKY1</accession>
<gene>
    <name evidence="2" type="ORF">SAMN04489718_3713</name>
</gene>
<name>A0A1H1GKY1_9ACTN</name>
<feature type="compositionally biased region" description="Low complexity" evidence="1">
    <location>
        <begin position="14"/>
        <end position="25"/>
    </location>
</feature>
<dbReference type="AlphaFoldDB" id="A0A1H1GKY1"/>
<evidence type="ECO:0000313" key="3">
    <source>
        <dbReference type="Proteomes" id="UP000199301"/>
    </source>
</evidence>
<evidence type="ECO:0000256" key="1">
    <source>
        <dbReference type="SAM" id="MobiDB-lite"/>
    </source>
</evidence>
<dbReference type="Proteomes" id="UP000199301">
    <property type="component" value="Unassembled WGS sequence"/>
</dbReference>
<reference evidence="3" key="1">
    <citation type="submission" date="2016-10" db="EMBL/GenBank/DDBJ databases">
        <authorList>
            <person name="Varghese N."/>
            <person name="Submissions S."/>
        </authorList>
    </citation>
    <scope>NUCLEOTIDE SEQUENCE [LARGE SCALE GENOMIC DNA]</scope>
    <source>
        <strain evidence="3">DSM 45459</strain>
    </source>
</reference>
<protein>
    <submittedName>
        <fullName evidence="2">Uncharacterized protein</fullName>
    </submittedName>
</protein>
<proteinExistence type="predicted"/>
<sequence>MRSPRHWRGDRVLASPGRSAAASRGGAERVLHRLGAGHRSGEHSLPGAWCPARQWAVAFAATTRCGAGSRGGSGSARGLTPG</sequence>
<keyword evidence="3" id="KW-1185">Reference proteome</keyword>
<dbReference type="EMBL" id="FNKO01000002">
    <property type="protein sequence ID" value="SDR13801.1"/>
    <property type="molecule type" value="Genomic_DNA"/>
</dbReference>
<evidence type="ECO:0000313" key="2">
    <source>
        <dbReference type="EMBL" id="SDR13801.1"/>
    </source>
</evidence>
<feature type="region of interest" description="Disordered" evidence="1">
    <location>
        <begin position="1"/>
        <end position="26"/>
    </location>
</feature>
<organism evidence="2 3">
    <name type="scientific">Actinopolyspora saharensis</name>
    <dbReference type="NCBI Taxonomy" id="995062"/>
    <lineage>
        <taxon>Bacteria</taxon>
        <taxon>Bacillati</taxon>
        <taxon>Actinomycetota</taxon>
        <taxon>Actinomycetes</taxon>
        <taxon>Actinopolysporales</taxon>
        <taxon>Actinopolysporaceae</taxon>
        <taxon>Actinopolyspora</taxon>
    </lineage>
</organism>